<keyword evidence="2" id="KW-1185">Reference proteome</keyword>
<evidence type="ECO:0000313" key="2">
    <source>
        <dbReference type="Proteomes" id="UP000887565"/>
    </source>
</evidence>
<dbReference type="AlphaFoldDB" id="A0A915K1T1"/>
<name>A0A915K1T1_ROMCU</name>
<feature type="compositionally biased region" description="Low complexity" evidence="1">
    <location>
        <begin position="87"/>
        <end position="97"/>
    </location>
</feature>
<organism evidence="2 3">
    <name type="scientific">Romanomermis culicivorax</name>
    <name type="common">Nematode worm</name>
    <dbReference type="NCBI Taxonomy" id="13658"/>
    <lineage>
        <taxon>Eukaryota</taxon>
        <taxon>Metazoa</taxon>
        <taxon>Ecdysozoa</taxon>
        <taxon>Nematoda</taxon>
        <taxon>Enoplea</taxon>
        <taxon>Dorylaimia</taxon>
        <taxon>Mermithida</taxon>
        <taxon>Mermithoidea</taxon>
        <taxon>Mermithidae</taxon>
        <taxon>Romanomermis</taxon>
    </lineage>
</organism>
<dbReference type="Proteomes" id="UP000887565">
    <property type="component" value="Unplaced"/>
</dbReference>
<accession>A0A915K1T1</accession>
<sequence>MVDALKFFNFIVFDCLEMATATKKNDNQEKYWKNCNDGTYNGYLMPYVIDINSSDDESGSLIIDRWEGKPTPLIDFSEPDAKTENENLTTSPRTSSNNPPPLPFSFTFSMPPGAPIGPRHQLDFSALVELCLDTHDVRQSLEFCLLNFHDRILHIDGGVLDLRMRESCVLV</sequence>
<proteinExistence type="predicted"/>
<dbReference type="WBParaSite" id="nRc.2.0.1.t31783-RA">
    <property type="protein sequence ID" value="nRc.2.0.1.t31783-RA"/>
    <property type="gene ID" value="nRc.2.0.1.g31783"/>
</dbReference>
<protein>
    <submittedName>
        <fullName evidence="3">Uncharacterized protein</fullName>
    </submittedName>
</protein>
<evidence type="ECO:0000313" key="3">
    <source>
        <dbReference type="WBParaSite" id="nRc.2.0.1.t31783-RA"/>
    </source>
</evidence>
<reference evidence="3" key="1">
    <citation type="submission" date="2022-11" db="UniProtKB">
        <authorList>
            <consortium name="WormBaseParasite"/>
        </authorList>
    </citation>
    <scope>IDENTIFICATION</scope>
</reference>
<evidence type="ECO:0000256" key="1">
    <source>
        <dbReference type="SAM" id="MobiDB-lite"/>
    </source>
</evidence>
<feature type="region of interest" description="Disordered" evidence="1">
    <location>
        <begin position="73"/>
        <end position="100"/>
    </location>
</feature>